<keyword evidence="3" id="KW-1185">Reference proteome</keyword>
<dbReference type="Proteomes" id="UP000464214">
    <property type="component" value="Chromosome"/>
</dbReference>
<dbReference type="AlphaFoldDB" id="A0A6P1NXM6"/>
<protein>
    <submittedName>
        <fullName evidence="2">RES domain-containing protein</fullName>
    </submittedName>
</protein>
<evidence type="ECO:0000313" key="2">
    <source>
        <dbReference type="EMBL" id="QHL86615.1"/>
    </source>
</evidence>
<evidence type="ECO:0000259" key="1">
    <source>
        <dbReference type="SMART" id="SM00953"/>
    </source>
</evidence>
<accession>A0A6P1NXM6</accession>
<dbReference type="RefSeq" id="WP_160689182.1">
    <property type="nucleotide sequence ID" value="NZ_CP047897.1"/>
</dbReference>
<name>A0A6P1NXM6_9BACT</name>
<organism evidence="2 3">
    <name type="scientific">Nibribacter ruber</name>
    <dbReference type="NCBI Taxonomy" id="2698458"/>
    <lineage>
        <taxon>Bacteria</taxon>
        <taxon>Pseudomonadati</taxon>
        <taxon>Bacteroidota</taxon>
        <taxon>Cytophagia</taxon>
        <taxon>Cytophagales</taxon>
        <taxon>Hymenobacteraceae</taxon>
        <taxon>Nibribacter</taxon>
    </lineage>
</organism>
<dbReference type="KEGG" id="nib:GU926_03830"/>
<reference evidence="2 3" key="1">
    <citation type="submission" date="2020-01" db="EMBL/GenBank/DDBJ databases">
        <authorList>
            <person name="Kim M."/>
        </authorList>
    </citation>
    <scope>NUCLEOTIDE SEQUENCE [LARGE SCALE GENOMIC DNA]</scope>
    <source>
        <strain evidence="2 3">BT10</strain>
    </source>
</reference>
<feature type="domain" description="RES" evidence="1">
    <location>
        <begin position="14"/>
        <end position="140"/>
    </location>
</feature>
<sequence length="153" mass="17196">MIVFRLSKGLYKTDLSGRGAELVGGRWNSKGTALVYTCESRALCTTEIAVHTPLGILPSDYWLITIEVPDTLPVSELVQEALPPDWKAFPHPNATQLLGDSFVREGQYVAMKVPSAVVHGDHNFLLNPRHPDFRHIKILESEPFPFDERLFIK</sequence>
<gene>
    <name evidence="2" type="ORF">GU926_03830</name>
</gene>
<evidence type="ECO:0000313" key="3">
    <source>
        <dbReference type="Proteomes" id="UP000464214"/>
    </source>
</evidence>
<dbReference type="Pfam" id="PF08808">
    <property type="entry name" value="RES"/>
    <property type="match status" value="1"/>
</dbReference>
<dbReference type="SMART" id="SM00953">
    <property type="entry name" value="RES"/>
    <property type="match status" value="1"/>
</dbReference>
<dbReference type="EMBL" id="CP047897">
    <property type="protein sequence ID" value="QHL86615.1"/>
    <property type="molecule type" value="Genomic_DNA"/>
</dbReference>
<proteinExistence type="predicted"/>
<dbReference type="InterPro" id="IPR014914">
    <property type="entry name" value="RES_dom"/>
</dbReference>